<keyword evidence="1" id="KW-0472">Membrane</keyword>
<evidence type="ECO:0000313" key="3">
    <source>
        <dbReference type="Proteomes" id="UP000216246"/>
    </source>
</evidence>
<accession>A0AAC9YMC8</accession>
<proteinExistence type="predicted"/>
<organism evidence="2 3">
    <name type="scientific">Mycobacterium marseillense</name>
    <dbReference type="NCBI Taxonomy" id="701042"/>
    <lineage>
        <taxon>Bacteria</taxon>
        <taxon>Bacillati</taxon>
        <taxon>Actinomycetota</taxon>
        <taxon>Actinomycetes</taxon>
        <taxon>Mycobacteriales</taxon>
        <taxon>Mycobacteriaceae</taxon>
        <taxon>Mycobacterium</taxon>
        <taxon>Mycobacterium avium complex (MAC)</taxon>
    </lineage>
</organism>
<protein>
    <submittedName>
        <fullName evidence="2">Uncharacterized protein</fullName>
    </submittedName>
</protein>
<evidence type="ECO:0000313" key="2">
    <source>
        <dbReference type="EMBL" id="ASW91972.1"/>
    </source>
</evidence>
<dbReference type="AlphaFoldDB" id="A0AAC9YMC8"/>
<feature type="transmembrane region" description="Helical" evidence="1">
    <location>
        <begin position="24"/>
        <end position="44"/>
    </location>
</feature>
<dbReference type="Proteomes" id="UP000216246">
    <property type="component" value="Chromosome"/>
</dbReference>
<keyword evidence="1" id="KW-1133">Transmembrane helix</keyword>
<sequence length="218" mass="24622">MEEIFCACDAFLEGVIDWEWTPGWGNLFTVLVAAAAIGVSAWYNRRTLRSTDEKFVQGRIDARTDKLRQAVAGLVSDIEEFKQQSQVFWTRIVLLARSAPPNAEPDRDSWFRLRAPAIRAETVAGVQHSLLTHAQMVLMLTNDVRIIEPVYRIIGCLQQESRDIKATVALQEPRLSELLAEDDDAFTERRKANEGALFQAVLDLGIYCSLKFQVRLGP</sequence>
<dbReference type="RefSeq" id="WP_095577780.1">
    <property type="nucleotide sequence ID" value="NZ_CP023147.1"/>
</dbReference>
<name>A0AAC9YMC8_9MYCO</name>
<reference evidence="2 3" key="1">
    <citation type="submission" date="2017-08" db="EMBL/GenBank/DDBJ databases">
        <title>Phylogentic analysis of Mycobacterium avium complex whole genomes.</title>
        <authorList>
            <person name="Caverly L.J."/>
            <person name="Spilker T."/>
            <person name="LiPuma J."/>
        </authorList>
    </citation>
    <scope>NUCLEOTIDE SEQUENCE [LARGE SCALE GENOMIC DNA]</scope>
    <source>
        <strain evidence="2 3">FLAC0026</strain>
    </source>
</reference>
<keyword evidence="1" id="KW-0812">Transmembrane</keyword>
<dbReference type="KEGG" id="mmal:CKJ54_20405"/>
<evidence type="ECO:0000256" key="1">
    <source>
        <dbReference type="SAM" id="Phobius"/>
    </source>
</evidence>
<gene>
    <name evidence="2" type="ORF">CKJ54_20405</name>
</gene>
<dbReference type="EMBL" id="CP023147">
    <property type="protein sequence ID" value="ASW91972.1"/>
    <property type="molecule type" value="Genomic_DNA"/>
</dbReference>